<evidence type="ECO:0000313" key="4">
    <source>
        <dbReference type="Proteomes" id="UP000598467"/>
    </source>
</evidence>
<reference evidence="3" key="1">
    <citation type="submission" date="2020-05" db="EMBL/GenBank/DDBJ databases">
        <title>Identification of trans-AT polyketide cluster in two marine bacteria, producers of a novel glutaramide-containing polyketide sesbanimide D and analogs.</title>
        <authorList>
            <person name="Kacar D."/>
            <person name="Rodriguez P."/>
            <person name="Canedo L."/>
            <person name="Gonzalez E."/>
            <person name="Galan B."/>
            <person name="De La Calle F."/>
            <person name="Garcia J.L."/>
        </authorList>
    </citation>
    <scope>NUCLEOTIDE SEQUENCE</scope>
    <source>
        <strain evidence="3">PHM038</strain>
    </source>
</reference>
<dbReference type="SUPFAM" id="SSF54909">
    <property type="entry name" value="Dimeric alpha+beta barrel"/>
    <property type="match status" value="1"/>
</dbReference>
<proteinExistence type="inferred from homology"/>
<sequence>MLYELRAYDLIAGKAPAYLELFRTAGVQYVTRHLPMAGYWLTDSGTLNRIYHLWIYESLEERAACRARLAGDRDWNDGFVPNGFPLIVTQRNFIMAVRETSPSLDAVTDARNTVHDGQTKAEPMFSPSLLSLTFTFGKSVSSSGKTERIGMWEVKSGSEVGMTVSLFRHPDGNALSTANGAGRHEILRPLSLSPIR</sequence>
<dbReference type="InterPro" id="IPR012577">
    <property type="entry name" value="NIPSNAP"/>
</dbReference>
<dbReference type="PANTHER" id="PTHR21017:SF17">
    <property type="entry name" value="PROTEIN NIPSNAP"/>
    <property type="match status" value="1"/>
</dbReference>
<gene>
    <name evidence="3" type="ORF">HK439_24295</name>
</gene>
<dbReference type="InterPro" id="IPR011008">
    <property type="entry name" value="Dimeric_a/b-barrel"/>
</dbReference>
<protein>
    <submittedName>
        <fullName evidence="3">NIPSNAP family protein</fullName>
    </submittedName>
</protein>
<evidence type="ECO:0000259" key="2">
    <source>
        <dbReference type="Pfam" id="PF07978"/>
    </source>
</evidence>
<organism evidence="3 4">
    <name type="scientific">Roseibium aggregatum</name>
    <dbReference type="NCBI Taxonomy" id="187304"/>
    <lineage>
        <taxon>Bacteria</taxon>
        <taxon>Pseudomonadati</taxon>
        <taxon>Pseudomonadota</taxon>
        <taxon>Alphaproteobacteria</taxon>
        <taxon>Hyphomicrobiales</taxon>
        <taxon>Stappiaceae</taxon>
        <taxon>Roseibium</taxon>
    </lineage>
</organism>
<dbReference type="Proteomes" id="UP000598467">
    <property type="component" value="Unassembled WGS sequence"/>
</dbReference>
<dbReference type="RefSeq" id="WP_190294081.1">
    <property type="nucleotide sequence ID" value="NZ_JABFCZ010000037.1"/>
</dbReference>
<feature type="domain" description="NIPSNAP" evidence="2">
    <location>
        <begin position="3"/>
        <end position="102"/>
    </location>
</feature>
<dbReference type="PANTHER" id="PTHR21017">
    <property type="entry name" value="NIPSNAP-RELATED"/>
    <property type="match status" value="1"/>
</dbReference>
<evidence type="ECO:0000313" key="3">
    <source>
        <dbReference type="EMBL" id="MBD1549392.1"/>
    </source>
</evidence>
<dbReference type="EMBL" id="JABFCZ010000037">
    <property type="protein sequence ID" value="MBD1549392.1"/>
    <property type="molecule type" value="Genomic_DNA"/>
</dbReference>
<dbReference type="AlphaFoldDB" id="A0A926P6Q6"/>
<accession>A0A926P6Q6</accession>
<comment type="similarity">
    <text evidence="1">Belongs to the NipSnap family.</text>
</comment>
<dbReference type="Gene3D" id="3.30.70.100">
    <property type="match status" value="1"/>
</dbReference>
<dbReference type="Pfam" id="PF07978">
    <property type="entry name" value="NIPSNAP"/>
    <property type="match status" value="1"/>
</dbReference>
<dbReference type="InterPro" id="IPR051557">
    <property type="entry name" value="NipSnap_domain"/>
</dbReference>
<name>A0A926P6Q6_9HYPH</name>
<comment type="caution">
    <text evidence="3">The sequence shown here is derived from an EMBL/GenBank/DDBJ whole genome shotgun (WGS) entry which is preliminary data.</text>
</comment>
<evidence type="ECO:0000256" key="1">
    <source>
        <dbReference type="ARBA" id="ARBA00005291"/>
    </source>
</evidence>